<gene>
    <name evidence="8" type="ORF">O1G21_38445</name>
</gene>
<name>A0ABY7QEK1_9ACTN</name>
<evidence type="ECO:0000256" key="6">
    <source>
        <dbReference type="ARBA" id="ARBA00023251"/>
    </source>
</evidence>
<keyword evidence="9" id="KW-1185">Reference proteome</keyword>
<dbReference type="GO" id="GO:0005524">
    <property type="term" value="F:ATP binding"/>
    <property type="evidence" value="ECO:0007669"/>
    <property type="project" value="UniProtKB-KW"/>
</dbReference>
<dbReference type="Proteomes" id="UP001212821">
    <property type="component" value="Chromosome"/>
</dbReference>
<dbReference type="PROSITE" id="PS01095">
    <property type="entry name" value="GH18_1"/>
    <property type="match status" value="1"/>
</dbReference>
<dbReference type="InterPro" id="IPR001579">
    <property type="entry name" value="Glyco_hydro_18_chit_AS"/>
</dbReference>
<dbReference type="Gene3D" id="3.40.50.300">
    <property type="entry name" value="P-loop containing nucleotide triphosphate hydrolases"/>
    <property type="match status" value="1"/>
</dbReference>
<evidence type="ECO:0000313" key="9">
    <source>
        <dbReference type="Proteomes" id="UP001212821"/>
    </source>
</evidence>
<dbReference type="EMBL" id="CP115450">
    <property type="protein sequence ID" value="WBP91185.1"/>
    <property type="molecule type" value="Genomic_DNA"/>
</dbReference>
<dbReference type="SMART" id="SM00382">
    <property type="entry name" value="AAA"/>
    <property type="match status" value="1"/>
</dbReference>
<evidence type="ECO:0000256" key="5">
    <source>
        <dbReference type="ARBA" id="ARBA00022840"/>
    </source>
</evidence>
<evidence type="ECO:0000313" key="8">
    <source>
        <dbReference type="EMBL" id="WBP91185.1"/>
    </source>
</evidence>
<dbReference type="PANTHER" id="PTHR42711">
    <property type="entry name" value="ABC TRANSPORTER ATP-BINDING PROTEIN"/>
    <property type="match status" value="1"/>
</dbReference>
<reference evidence="9" key="1">
    <citation type="submission" date="2022-12" db="EMBL/GenBank/DDBJ databases">
        <authorList>
            <person name="Mo P."/>
        </authorList>
    </citation>
    <scope>NUCLEOTIDE SEQUENCE [LARGE SCALE GENOMIC DNA]</scope>
    <source>
        <strain evidence="9">HUAS 3-15</strain>
    </source>
</reference>
<protein>
    <submittedName>
        <fullName evidence="8">ABC transporter ATP-binding protein</fullName>
    </submittedName>
</protein>
<evidence type="ECO:0000256" key="3">
    <source>
        <dbReference type="ARBA" id="ARBA00022448"/>
    </source>
</evidence>
<comment type="similarity">
    <text evidence="2">Belongs to the ABC transporter superfamily.</text>
</comment>
<dbReference type="InterPro" id="IPR003439">
    <property type="entry name" value="ABC_transporter-like_ATP-bd"/>
</dbReference>
<evidence type="ECO:0000259" key="7">
    <source>
        <dbReference type="PROSITE" id="PS50893"/>
    </source>
</evidence>
<keyword evidence="3" id="KW-0813">Transport</keyword>
<keyword evidence="4" id="KW-0547">Nucleotide-binding</keyword>
<dbReference type="InterPro" id="IPR003593">
    <property type="entry name" value="AAA+_ATPase"/>
</dbReference>
<organism evidence="8 9">
    <name type="scientific">Kitasatospora cathayae</name>
    <dbReference type="NCBI Taxonomy" id="3004092"/>
    <lineage>
        <taxon>Bacteria</taxon>
        <taxon>Bacillati</taxon>
        <taxon>Actinomycetota</taxon>
        <taxon>Actinomycetes</taxon>
        <taxon>Kitasatosporales</taxon>
        <taxon>Streptomycetaceae</taxon>
        <taxon>Kitasatospora</taxon>
    </lineage>
</organism>
<keyword evidence="5 8" id="KW-0067">ATP-binding</keyword>
<dbReference type="InterPro" id="IPR050763">
    <property type="entry name" value="ABC_transporter_ATP-binding"/>
</dbReference>
<accession>A0ABY7QEK1</accession>
<evidence type="ECO:0000256" key="2">
    <source>
        <dbReference type="ARBA" id="ARBA00005417"/>
    </source>
</evidence>
<dbReference type="PANTHER" id="PTHR42711:SF5">
    <property type="entry name" value="ABC TRANSPORTER ATP-BINDING PROTEIN NATA"/>
    <property type="match status" value="1"/>
</dbReference>
<evidence type="ECO:0000256" key="4">
    <source>
        <dbReference type="ARBA" id="ARBA00022741"/>
    </source>
</evidence>
<comment type="subcellular location">
    <subcellularLocation>
        <location evidence="1">Cell membrane</location>
        <topology evidence="1">Peripheral membrane protein</topology>
    </subcellularLocation>
</comment>
<dbReference type="RefSeq" id="WP_270150392.1">
    <property type="nucleotide sequence ID" value="NZ_CP115450.1"/>
</dbReference>
<sequence>MTAVQVRALRRTFSTGKAGAAERVALDGIDLDIEAGTVHGLLGPNGAGKTTLCKVLSTVLLPTSGQALVLGRDPAADPRGVRPLVGIVLGGDRGLYGRLTARQNIRYWAALYGIRRAEAAVRTAELLDRFGLADHADEPVERFSRGMKQRLHLARGLIHRPPVVLLDEPTTGMDPVSARAFRDVVADLRTEGHTVLLTTHDMAEAEALCDRVTLIDRGTVLATAHPRELGEWFGGYERVEARDVPEAVRPELLALDGVAALEDLGDGRIRIQVRGADRSAAVLSVLLDAGVRELSTSPPGLEEVYLQVIGDRGFRVGAR</sequence>
<evidence type="ECO:0000256" key="1">
    <source>
        <dbReference type="ARBA" id="ARBA00004202"/>
    </source>
</evidence>
<dbReference type="PROSITE" id="PS50893">
    <property type="entry name" value="ABC_TRANSPORTER_2"/>
    <property type="match status" value="1"/>
</dbReference>
<dbReference type="Pfam" id="PF00005">
    <property type="entry name" value="ABC_tran"/>
    <property type="match status" value="1"/>
</dbReference>
<dbReference type="SUPFAM" id="SSF52540">
    <property type="entry name" value="P-loop containing nucleoside triphosphate hydrolases"/>
    <property type="match status" value="1"/>
</dbReference>
<feature type="domain" description="ABC transporter" evidence="7">
    <location>
        <begin position="4"/>
        <end position="242"/>
    </location>
</feature>
<dbReference type="CDD" id="cd03230">
    <property type="entry name" value="ABC_DR_subfamily_A"/>
    <property type="match status" value="1"/>
</dbReference>
<proteinExistence type="inferred from homology"/>
<dbReference type="InterPro" id="IPR027417">
    <property type="entry name" value="P-loop_NTPase"/>
</dbReference>
<keyword evidence="6" id="KW-0046">Antibiotic resistance</keyword>